<evidence type="ECO:0000256" key="1">
    <source>
        <dbReference type="ARBA" id="ARBA00004141"/>
    </source>
</evidence>
<dbReference type="AlphaFoldDB" id="A0A4R7RJM8"/>
<dbReference type="OrthoDB" id="9771198at2"/>
<dbReference type="Gene3D" id="3.30.750.24">
    <property type="entry name" value="STAS domain"/>
    <property type="match status" value="1"/>
</dbReference>
<comment type="caution">
    <text evidence="7">The sequence shown here is derived from an EMBL/GenBank/DDBJ whole genome shotgun (WGS) entry which is preliminary data.</text>
</comment>
<evidence type="ECO:0000256" key="2">
    <source>
        <dbReference type="ARBA" id="ARBA00022692"/>
    </source>
</evidence>
<dbReference type="PROSITE" id="PS50801">
    <property type="entry name" value="STAS"/>
    <property type="match status" value="1"/>
</dbReference>
<keyword evidence="2 5" id="KW-0812">Transmembrane</keyword>
<feature type="transmembrane region" description="Helical" evidence="5">
    <location>
        <begin position="126"/>
        <end position="147"/>
    </location>
</feature>
<evidence type="ECO:0000259" key="6">
    <source>
        <dbReference type="PROSITE" id="PS50801"/>
    </source>
</evidence>
<feature type="transmembrane region" description="Helical" evidence="5">
    <location>
        <begin position="283"/>
        <end position="305"/>
    </location>
</feature>
<feature type="transmembrane region" description="Helical" evidence="5">
    <location>
        <begin position="103"/>
        <end position="120"/>
    </location>
</feature>
<evidence type="ECO:0000256" key="5">
    <source>
        <dbReference type="SAM" id="Phobius"/>
    </source>
</evidence>
<comment type="subcellular location">
    <subcellularLocation>
        <location evidence="1">Membrane</location>
        <topology evidence="1">Multi-pass membrane protein</topology>
    </subcellularLocation>
</comment>
<dbReference type="Proteomes" id="UP000295662">
    <property type="component" value="Unassembled WGS sequence"/>
</dbReference>
<keyword evidence="8" id="KW-1185">Reference proteome</keyword>
<feature type="transmembrane region" description="Helical" evidence="5">
    <location>
        <begin position="368"/>
        <end position="388"/>
    </location>
</feature>
<sequence>MSGPSTPSWWQIARNLTRQGRTWMSENLADTGLDPFPIRRWLSGYGPGRFKSDLKAGTSVALLDIPQGMAYAAIAGLPLQFGSTCSAVAGIVGALFLSSRYTVLGPTNATAFMIFSYFAADAHLDRIALMPLLVFMVGTLLLIGSFVKVAELAQYISRAVMVAYVTGAALLIIANQAGNVLGISTRITTADGQVFQPRTFPGIVWHLVEKLGQTHWESLIVAAVTAGIYWGIRRVRATWPSLAIALVAASLVGAGMQMLKLDVPTFQDAQFTWLDLLPPFPDFASPMFLSDFSRLFGLAIALAFLSTLESSTMGKTLAGLKGQRVDPNQDMFGLGMANLSCAYLSGMPCSGSLTRSALNFSSGARTPISAMINGLVCLVGALTLGSAVGYVPKASLAVLIICVALSIIQPRHIRICLQATGSDAFTFLVTLAATLMVPLHVAIFTGVGISLMLYLRKASRPSLVEYEFNQEGHLAEATQPGIRQNPAISIVHVEGELFFGAAELFRSQVQQACADPNLRIIILRLKNARHMDATSVMALEDLVRALRADGRDLLISGVMKDIYRVLRDSGMVEVIGKDNLFLSSPSNPNVATRNALKRAQQILGTTEADVKIFFDPGKKKEE</sequence>
<feature type="transmembrane region" description="Helical" evidence="5">
    <location>
        <begin position="239"/>
        <end position="259"/>
    </location>
</feature>
<feature type="transmembrane region" description="Helical" evidence="5">
    <location>
        <begin position="159"/>
        <end position="178"/>
    </location>
</feature>
<evidence type="ECO:0000313" key="7">
    <source>
        <dbReference type="EMBL" id="TDU64301.1"/>
    </source>
</evidence>
<evidence type="ECO:0000256" key="4">
    <source>
        <dbReference type="ARBA" id="ARBA00023136"/>
    </source>
</evidence>
<dbReference type="Pfam" id="PF00916">
    <property type="entry name" value="Sulfate_transp"/>
    <property type="match status" value="1"/>
</dbReference>
<organism evidence="7 8">
    <name type="scientific">Prosthecobacter fusiformis</name>
    <dbReference type="NCBI Taxonomy" id="48464"/>
    <lineage>
        <taxon>Bacteria</taxon>
        <taxon>Pseudomonadati</taxon>
        <taxon>Verrucomicrobiota</taxon>
        <taxon>Verrucomicrobiia</taxon>
        <taxon>Verrucomicrobiales</taxon>
        <taxon>Verrucomicrobiaceae</taxon>
        <taxon>Prosthecobacter</taxon>
    </lineage>
</organism>
<dbReference type="Pfam" id="PF01740">
    <property type="entry name" value="STAS"/>
    <property type="match status" value="1"/>
</dbReference>
<feature type="transmembrane region" description="Helical" evidence="5">
    <location>
        <begin position="215"/>
        <end position="232"/>
    </location>
</feature>
<feature type="domain" description="STAS" evidence="6">
    <location>
        <begin position="478"/>
        <end position="591"/>
    </location>
</feature>
<gene>
    <name evidence="7" type="ORF">EI77_04189</name>
</gene>
<dbReference type="InterPro" id="IPR011547">
    <property type="entry name" value="SLC26A/SulP_dom"/>
</dbReference>
<accession>A0A4R7RJM8</accession>
<dbReference type="RefSeq" id="WP_133797172.1">
    <property type="nucleotide sequence ID" value="NZ_SOCA01000011.1"/>
</dbReference>
<feature type="transmembrane region" description="Helical" evidence="5">
    <location>
        <begin position="425"/>
        <end position="455"/>
    </location>
</feature>
<dbReference type="GO" id="GO:0016020">
    <property type="term" value="C:membrane"/>
    <property type="evidence" value="ECO:0007669"/>
    <property type="project" value="UniProtKB-SubCell"/>
</dbReference>
<dbReference type="SUPFAM" id="SSF52091">
    <property type="entry name" value="SpoIIaa-like"/>
    <property type="match status" value="1"/>
</dbReference>
<proteinExistence type="predicted"/>
<dbReference type="GO" id="GO:0055085">
    <property type="term" value="P:transmembrane transport"/>
    <property type="evidence" value="ECO:0007669"/>
    <property type="project" value="InterPro"/>
</dbReference>
<reference evidence="7 8" key="1">
    <citation type="submission" date="2019-03" db="EMBL/GenBank/DDBJ databases">
        <title>Genomic Encyclopedia of Archaeal and Bacterial Type Strains, Phase II (KMG-II): from individual species to whole genera.</title>
        <authorList>
            <person name="Goeker M."/>
        </authorList>
    </citation>
    <scope>NUCLEOTIDE SEQUENCE [LARGE SCALE GENOMIC DNA]</scope>
    <source>
        <strain evidence="7 8">ATCC 25309</strain>
    </source>
</reference>
<protein>
    <submittedName>
        <fullName evidence="7">SulP family sulfate permease</fullName>
    </submittedName>
</protein>
<keyword evidence="3 5" id="KW-1133">Transmembrane helix</keyword>
<dbReference type="CDD" id="cd07042">
    <property type="entry name" value="STAS_SulP_like_sulfate_transporter"/>
    <property type="match status" value="1"/>
</dbReference>
<dbReference type="InterPro" id="IPR001902">
    <property type="entry name" value="SLC26A/SulP_fam"/>
</dbReference>
<evidence type="ECO:0000313" key="8">
    <source>
        <dbReference type="Proteomes" id="UP000295662"/>
    </source>
</evidence>
<feature type="transmembrane region" description="Helical" evidence="5">
    <location>
        <begin position="394"/>
        <end position="413"/>
    </location>
</feature>
<dbReference type="EMBL" id="SOCA01000011">
    <property type="protein sequence ID" value="TDU64301.1"/>
    <property type="molecule type" value="Genomic_DNA"/>
</dbReference>
<name>A0A4R7RJM8_9BACT</name>
<dbReference type="PANTHER" id="PTHR11814">
    <property type="entry name" value="SULFATE TRANSPORTER"/>
    <property type="match status" value="1"/>
</dbReference>
<keyword evidence="4 5" id="KW-0472">Membrane</keyword>
<evidence type="ECO:0000256" key="3">
    <source>
        <dbReference type="ARBA" id="ARBA00022989"/>
    </source>
</evidence>
<dbReference type="InterPro" id="IPR002645">
    <property type="entry name" value="STAS_dom"/>
</dbReference>
<feature type="transmembrane region" description="Helical" evidence="5">
    <location>
        <begin position="69"/>
        <end position="96"/>
    </location>
</feature>
<dbReference type="InterPro" id="IPR036513">
    <property type="entry name" value="STAS_dom_sf"/>
</dbReference>